<reference evidence="2" key="2">
    <citation type="submission" date="2020-12" db="EMBL/GenBank/DDBJ databases">
        <title>New Spironucleus salmonicida genome in near-complete chromosomes.</title>
        <authorList>
            <person name="Xu F."/>
            <person name="Kurt Z."/>
            <person name="Jimenez-Gonzalez A."/>
            <person name="Astvaldsson A."/>
            <person name="Andersson J.O."/>
            <person name="Svard S.G."/>
        </authorList>
    </citation>
    <scope>NUCLEOTIDE SEQUENCE</scope>
    <source>
        <strain evidence="2">ATCC 50377</strain>
    </source>
</reference>
<dbReference type="EMBL" id="KI546085">
    <property type="protein sequence ID" value="EST46121.1"/>
    <property type="molecule type" value="Genomic_DNA"/>
</dbReference>
<protein>
    <submittedName>
        <fullName evidence="1">Metallo-beta-lactamase superfamily protein</fullName>
    </submittedName>
</protein>
<evidence type="ECO:0000313" key="3">
    <source>
        <dbReference type="Proteomes" id="UP000018208"/>
    </source>
</evidence>
<accession>V6LQY8</accession>
<dbReference type="OrthoDB" id="17458at2759"/>
<organism evidence="1">
    <name type="scientific">Spironucleus salmonicida</name>
    <dbReference type="NCBI Taxonomy" id="348837"/>
    <lineage>
        <taxon>Eukaryota</taxon>
        <taxon>Metamonada</taxon>
        <taxon>Diplomonadida</taxon>
        <taxon>Hexamitidae</taxon>
        <taxon>Hexamitinae</taxon>
        <taxon>Spironucleus</taxon>
    </lineage>
</organism>
<dbReference type="Gene3D" id="3.60.15.10">
    <property type="entry name" value="Ribonuclease Z/Hydroxyacylglutathione hydrolase-like"/>
    <property type="match status" value="1"/>
</dbReference>
<name>V6LQY8_9EUKA</name>
<dbReference type="SUPFAM" id="SSF56281">
    <property type="entry name" value="Metallo-hydrolase/oxidoreductase"/>
    <property type="match status" value="1"/>
</dbReference>
<proteinExistence type="predicted"/>
<evidence type="ECO:0000313" key="1">
    <source>
        <dbReference type="EMBL" id="EST46121.1"/>
    </source>
</evidence>
<dbReference type="EMBL" id="AUWU02000004">
    <property type="protein sequence ID" value="KAH0574372.1"/>
    <property type="molecule type" value="Genomic_DNA"/>
</dbReference>
<gene>
    <name evidence="1" type="ORF">SS50377_14115</name>
    <name evidence="2" type="ORF">SS50377_24327</name>
</gene>
<reference evidence="1 2" key="1">
    <citation type="journal article" date="2014" name="PLoS Genet.">
        <title>The Genome of Spironucleus salmonicida Highlights a Fish Pathogen Adapted to Fluctuating Environments.</title>
        <authorList>
            <person name="Xu F."/>
            <person name="Jerlstrom-Hultqvist J."/>
            <person name="Einarsson E."/>
            <person name="Astvaldsson A."/>
            <person name="Svard S.G."/>
            <person name="Andersson J.O."/>
        </authorList>
    </citation>
    <scope>NUCLEOTIDE SEQUENCE</scope>
    <source>
        <strain evidence="2">ATCC 50377</strain>
    </source>
</reference>
<sequence>MELEALGVQPINGQSIYLLTVNREHTLLDAGNAHLTPLNLGPLRHKTAGACLVTHAHRDHTGALPQLQREFPDVEVHRDVPFFGCVGAFQAVPSGHIDRAAAFASQKLFYTGDFQTTRTPFLRGLGAFAHADFLLCEASQIALVQSNLAAKFAVSGGFHRQKITNNFTANLNLNSNFHSQNLNFRNVNCSLQNRDFRDVLHRNGRYFQTNAHADYRDIVLCIDAVMPKCVILTHASDAQSILDGAARIRALVCCEVDFMSCKVSENVKIVQREGCIFRVAQRGTLKAFCKFMKRSGILMERKSEFCGCGRNIAFQRDTDVVFCYQNADEAVPFLAWFVAPAPVDELAGFWD</sequence>
<dbReference type="AlphaFoldDB" id="V6LQY8"/>
<dbReference type="VEuPathDB" id="GiardiaDB:SS50377_24327"/>
<evidence type="ECO:0000313" key="2">
    <source>
        <dbReference type="EMBL" id="KAH0574372.1"/>
    </source>
</evidence>
<keyword evidence="3" id="KW-1185">Reference proteome</keyword>
<dbReference type="Proteomes" id="UP000018208">
    <property type="component" value="Unassembled WGS sequence"/>
</dbReference>
<dbReference type="InterPro" id="IPR036866">
    <property type="entry name" value="RibonucZ/Hydroxyglut_hydro"/>
</dbReference>